<dbReference type="Pfam" id="PF00440">
    <property type="entry name" value="TetR_N"/>
    <property type="match status" value="1"/>
</dbReference>
<keyword evidence="1" id="KW-0678">Repressor</keyword>
<dbReference type="GO" id="GO:0000976">
    <property type="term" value="F:transcription cis-regulatory region binding"/>
    <property type="evidence" value="ECO:0007669"/>
    <property type="project" value="TreeGrafter"/>
</dbReference>
<dbReference type="PANTHER" id="PTHR30055:SF151">
    <property type="entry name" value="TRANSCRIPTIONAL REGULATORY PROTEIN"/>
    <property type="match status" value="1"/>
</dbReference>
<protein>
    <submittedName>
        <fullName evidence="7">Transcriptional regulator, TetR family</fullName>
    </submittedName>
</protein>
<dbReference type="InterPro" id="IPR001647">
    <property type="entry name" value="HTH_TetR"/>
</dbReference>
<dbReference type="AlphaFoldDB" id="A0A1N7F4E7"/>
<evidence type="ECO:0000259" key="6">
    <source>
        <dbReference type="PROSITE" id="PS50977"/>
    </source>
</evidence>
<evidence type="ECO:0000256" key="4">
    <source>
        <dbReference type="ARBA" id="ARBA00023163"/>
    </source>
</evidence>
<evidence type="ECO:0000256" key="1">
    <source>
        <dbReference type="ARBA" id="ARBA00022491"/>
    </source>
</evidence>
<dbReference type="SUPFAM" id="SSF48498">
    <property type="entry name" value="Tetracyclin repressor-like, C-terminal domain"/>
    <property type="match status" value="1"/>
</dbReference>
<accession>A0A1N7F4E7</accession>
<keyword evidence="8" id="KW-1185">Reference proteome</keyword>
<dbReference type="InterPro" id="IPR003012">
    <property type="entry name" value="Tet_transcr_reg_TetR"/>
</dbReference>
<dbReference type="PRINTS" id="PR00400">
    <property type="entry name" value="TETREPRESSOR"/>
</dbReference>
<keyword evidence="3 5" id="KW-0238">DNA-binding</keyword>
<dbReference type="GO" id="GO:0045892">
    <property type="term" value="P:negative regulation of DNA-templated transcription"/>
    <property type="evidence" value="ECO:0007669"/>
    <property type="project" value="InterPro"/>
</dbReference>
<dbReference type="OrthoDB" id="3358037at2"/>
<dbReference type="STRING" id="58117.SAMN05421833_120132"/>
<dbReference type="PANTHER" id="PTHR30055">
    <property type="entry name" value="HTH-TYPE TRANSCRIPTIONAL REGULATOR RUTR"/>
    <property type="match status" value="1"/>
</dbReference>
<dbReference type="GO" id="GO:0046677">
    <property type="term" value="P:response to antibiotic"/>
    <property type="evidence" value="ECO:0007669"/>
    <property type="project" value="InterPro"/>
</dbReference>
<dbReference type="GO" id="GO:0003700">
    <property type="term" value="F:DNA-binding transcription factor activity"/>
    <property type="evidence" value="ECO:0007669"/>
    <property type="project" value="TreeGrafter"/>
</dbReference>
<dbReference type="Gene3D" id="1.10.357.10">
    <property type="entry name" value="Tetracycline Repressor, domain 2"/>
    <property type="match status" value="1"/>
</dbReference>
<dbReference type="InterPro" id="IPR036271">
    <property type="entry name" value="Tet_transcr_reg_TetR-rel_C_sf"/>
</dbReference>
<evidence type="ECO:0000313" key="8">
    <source>
        <dbReference type="Proteomes" id="UP000186096"/>
    </source>
</evidence>
<keyword evidence="4" id="KW-0804">Transcription</keyword>
<dbReference type="InterPro" id="IPR009057">
    <property type="entry name" value="Homeodomain-like_sf"/>
</dbReference>
<dbReference type="GeneID" id="97500470"/>
<proteinExistence type="predicted"/>
<dbReference type="InterPro" id="IPR004111">
    <property type="entry name" value="Repressor_TetR_C"/>
</dbReference>
<keyword evidence="2" id="KW-0805">Transcription regulation</keyword>
<evidence type="ECO:0000256" key="3">
    <source>
        <dbReference type="ARBA" id="ARBA00023125"/>
    </source>
</evidence>
<organism evidence="7 8">
    <name type="scientific">Microbispora rosea</name>
    <dbReference type="NCBI Taxonomy" id="58117"/>
    <lineage>
        <taxon>Bacteria</taxon>
        <taxon>Bacillati</taxon>
        <taxon>Actinomycetota</taxon>
        <taxon>Actinomycetes</taxon>
        <taxon>Streptosporangiales</taxon>
        <taxon>Streptosporangiaceae</taxon>
        <taxon>Microbispora</taxon>
    </lineage>
</organism>
<evidence type="ECO:0000313" key="7">
    <source>
        <dbReference type="EMBL" id="SIR95184.1"/>
    </source>
</evidence>
<dbReference type="InterPro" id="IPR050109">
    <property type="entry name" value="HTH-type_TetR-like_transc_reg"/>
</dbReference>
<feature type="DNA-binding region" description="H-T-H motif" evidence="5">
    <location>
        <begin position="29"/>
        <end position="48"/>
    </location>
</feature>
<evidence type="ECO:0000256" key="5">
    <source>
        <dbReference type="PROSITE-ProRule" id="PRU00335"/>
    </source>
</evidence>
<gene>
    <name evidence="7" type="ORF">SAMN05421833_120132</name>
</gene>
<evidence type="ECO:0000256" key="2">
    <source>
        <dbReference type="ARBA" id="ARBA00023015"/>
    </source>
</evidence>
<dbReference type="RefSeq" id="WP_030508809.1">
    <property type="nucleotide sequence ID" value="NZ_CP192071.1"/>
</dbReference>
<dbReference type="Proteomes" id="UP000186096">
    <property type="component" value="Unassembled WGS sequence"/>
</dbReference>
<name>A0A1N7F4E7_9ACTN</name>
<dbReference type="EMBL" id="FTNI01000020">
    <property type="protein sequence ID" value="SIR95184.1"/>
    <property type="molecule type" value="Genomic_DNA"/>
</dbReference>
<dbReference type="SUPFAM" id="SSF46689">
    <property type="entry name" value="Homeodomain-like"/>
    <property type="match status" value="1"/>
</dbReference>
<reference evidence="8" key="1">
    <citation type="submission" date="2017-01" db="EMBL/GenBank/DDBJ databases">
        <authorList>
            <person name="Varghese N."/>
            <person name="Submissions S."/>
        </authorList>
    </citation>
    <scope>NUCLEOTIDE SEQUENCE [LARGE SCALE GENOMIC DNA]</scope>
    <source>
        <strain evidence="8">ATCC 12950</strain>
    </source>
</reference>
<dbReference type="PROSITE" id="PS50977">
    <property type="entry name" value="HTH_TETR_2"/>
    <property type="match status" value="1"/>
</dbReference>
<feature type="domain" description="HTH tetR-type" evidence="6">
    <location>
        <begin position="6"/>
        <end position="66"/>
    </location>
</feature>
<sequence>MANAERLSRLSLIEKALELADAESLESVTVRRLAHELGVTPMALYWHVKNKDQLFVCLADHLLATVTPEFDPAAPWNARLRVMVEALIGVMRRHRYMPGLFAMVEKQELSSFNRATDTALDLLSQGGFTLREGYAVSTYLLHGAMALVDNEPGCPGASSPAEAAELRRQRRLTLERLPADEFPRIVEYAKAMEEEPDLDAYYAFGLDLLMSGVEAVAAKRTPSGATQTDAE</sequence>
<dbReference type="Pfam" id="PF02909">
    <property type="entry name" value="TetR_C_1"/>
    <property type="match status" value="1"/>
</dbReference>